<dbReference type="Pfam" id="PF13524">
    <property type="entry name" value="Glyco_trans_1_2"/>
    <property type="match status" value="1"/>
</dbReference>
<name>A0A0F8ZD50_9ZZZZ</name>
<dbReference type="AlphaFoldDB" id="A0A0F8ZD50"/>
<evidence type="ECO:0000313" key="2">
    <source>
        <dbReference type="EMBL" id="KKK64409.1"/>
    </source>
</evidence>
<dbReference type="InterPro" id="IPR055259">
    <property type="entry name" value="YkvP/CgeB_Glyco_trans-like"/>
</dbReference>
<reference evidence="2" key="1">
    <citation type="journal article" date="2015" name="Nature">
        <title>Complex archaea that bridge the gap between prokaryotes and eukaryotes.</title>
        <authorList>
            <person name="Spang A."/>
            <person name="Saw J.H."/>
            <person name="Jorgensen S.L."/>
            <person name="Zaremba-Niedzwiedzka K."/>
            <person name="Martijn J."/>
            <person name="Lind A.E."/>
            <person name="van Eijk R."/>
            <person name="Schleper C."/>
            <person name="Guy L."/>
            <person name="Ettema T.J."/>
        </authorList>
    </citation>
    <scope>NUCLEOTIDE SEQUENCE</scope>
</reference>
<accession>A0A0F8ZD50</accession>
<dbReference type="SUPFAM" id="SSF53756">
    <property type="entry name" value="UDP-Glycosyltransferase/glycogen phosphorylase"/>
    <property type="match status" value="1"/>
</dbReference>
<protein>
    <recommendedName>
        <fullName evidence="1">Spore protein YkvP/CgeB glycosyl transferase-like domain-containing protein</fullName>
    </recommendedName>
</protein>
<comment type="caution">
    <text evidence="2">The sequence shown here is derived from an EMBL/GenBank/DDBJ whole genome shotgun (WGS) entry which is preliminary data.</text>
</comment>
<feature type="non-terminal residue" evidence="2">
    <location>
        <position position="1"/>
    </location>
</feature>
<dbReference type="EMBL" id="LAZR01061035">
    <property type="protein sequence ID" value="KKK64409.1"/>
    <property type="molecule type" value="Genomic_DNA"/>
</dbReference>
<proteinExistence type="predicted"/>
<organism evidence="2">
    <name type="scientific">marine sediment metagenome</name>
    <dbReference type="NCBI Taxonomy" id="412755"/>
    <lineage>
        <taxon>unclassified sequences</taxon>
        <taxon>metagenomes</taxon>
        <taxon>ecological metagenomes</taxon>
    </lineage>
</organism>
<feature type="domain" description="Spore protein YkvP/CgeB glycosyl transferase-like" evidence="1">
    <location>
        <begin position="3"/>
        <end position="83"/>
    </location>
</feature>
<sequence length="99" mass="11567">LYHSDRLTNYLASGTLVLAKRVPDSDMLFKDGVHLKYFDTADEFFELSDWYLKHEDERLKIANAGMKHVHEEFNCEKIAKYTMDIIEKGTYDAPWCGCL</sequence>
<evidence type="ECO:0000259" key="1">
    <source>
        <dbReference type="Pfam" id="PF13524"/>
    </source>
</evidence>
<gene>
    <name evidence="2" type="ORF">LCGC14_2984510</name>
</gene>